<dbReference type="AlphaFoldDB" id="A0A934VHJ5"/>
<dbReference type="InterPro" id="IPR013785">
    <property type="entry name" value="Aldolase_TIM"/>
</dbReference>
<dbReference type="GO" id="GO:0005737">
    <property type="term" value="C:cytoplasm"/>
    <property type="evidence" value="ECO:0007669"/>
    <property type="project" value="TreeGrafter"/>
</dbReference>
<comment type="pathway">
    <text evidence="5">Amino-acid biosynthesis.</text>
</comment>
<dbReference type="NCBIfam" id="TIGR02129">
    <property type="entry name" value="hisA_euk"/>
    <property type="match status" value="1"/>
</dbReference>
<evidence type="ECO:0000256" key="5">
    <source>
        <dbReference type="ARBA" id="ARBA00029440"/>
    </source>
</evidence>
<organism evidence="7 8">
    <name type="scientific">Roseibacillus ishigakijimensis</name>
    <dbReference type="NCBI Taxonomy" id="454146"/>
    <lineage>
        <taxon>Bacteria</taxon>
        <taxon>Pseudomonadati</taxon>
        <taxon>Verrucomicrobiota</taxon>
        <taxon>Verrucomicrobiia</taxon>
        <taxon>Verrucomicrobiales</taxon>
        <taxon>Verrucomicrobiaceae</taxon>
        <taxon>Roseibacillus</taxon>
    </lineage>
</organism>
<evidence type="ECO:0000313" key="7">
    <source>
        <dbReference type="EMBL" id="MBK1834033.1"/>
    </source>
</evidence>
<evidence type="ECO:0000256" key="3">
    <source>
        <dbReference type="ARBA" id="ARBA00023102"/>
    </source>
</evidence>
<gene>
    <name evidence="7" type="primary">hisA</name>
    <name evidence="7" type="ORF">JIN78_08170</name>
</gene>
<comment type="caution">
    <text evidence="7">The sequence shown here is derived from an EMBL/GenBank/DDBJ whole genome shotgun (WGS) entry which is preliminary data.</text>
</comment>
<evidence type="ECO:0000256" key="1">
    <source>
        <dbReference type="ARBA" id="ARBA00009667"/>
    </source>
</evidence>
<dbReference type="CDD" id="cd04723">
    <property type="entry name" value="HisA_HisF"/>
    <property type="match status" value="1"/>
</dbReference>
<name>A0A934VHJ5_9BACT</name>
<dbReference type="InterPro" id="IPR044524">
    <property type="entry name" value="Isoase_HisA-like"/>
</dbReference>
<evidence type="ECO:0000256" key="4">
    <source>
        <dbReference type="ARBA" id="ARBA00023235"/>
    </source>
</evidence>
<protein>
    <submittedName>
        <fullName evidence="7">Phosphoribosylformimino-5-aminoimidazole carboxamide ribotide isomerase</fullName>
    </submittedName>
</protein>
<sequence length="259" mass="27912">MATTKFRPCIDLHEGQVKQIVGGTLTDQGAVENFVASEGAGHFAELFRRDDLRGGHVIQLGPGNREAAREALATWPGGLQLGGGVTLENASEWLEAGASAVIVTSYLFDQEGTFQRQRLQELAREIGPERLVIDLSCRRRENGWQVAMNRWQTLTNLPVTPAVLDDLAEWGGEFLIHAADVEGKCGGVDGDLLALLGAWDGRPLTYAGGVGTMADMELVQERSGGHVDVTVGSALDIFGGQGVRYADLVAWNQREENGE</sequence>
<reference evidence="7" key="1">
    <citation type="submission" date="2021-01" db="EMBL/GenBank/DDBJ databases">
        <title>Modified the classification status of verrucomicrobia.</title>
        <authorList>
            <person name="Feng X."/>
        </authorList>
    </citation>
    <scope>NUCLEOTIDE SEQUENCE</scope>
    <source>
        <strain evidence="7">KCTC 12986</strain>
    </source>
</reference>
<evidence type="ECO:0000256" key="6">
    <source>
        <dbReference type="RuleBase" id="RU003657"/>
    </source>
</evidence>
<dbReference type="Proteomes" id="UP000604083">
    <property type="component" value="Unassembled WGS sequence"/>
</dbReference>
<evidence type="ECO:0000313" key="8">
    <source>
        <dbReference type="Proteomes" id="UP000604083"/>
    </source>
</evidence>
<dbReference type="Gene3D" id="3.20.20.70">
    <property type="entry name" value="Aldolase class I"/>
    <property type="match status" value="1"/>
</dbReference>
<dbReference type="InterPro" id="IPR011858">
    <property type="entry name" value="His6/HISN3"/>
</dbReference>
<dbReference type="EMBL" id="JAENIO010000017">
    <property type="protein sequence ID" value="MBK1834033.1"/>
    <property type="molecule type" value="Genomic_DNA"/>
</dbReference>
<comment type="similarity">
    <text evidence="1 6">Belongs to the HisA/HisF family.</text>
</comment>
<dbReference type="InterPro" id="IPR006062">
    <property type="entry name" value="His_biosynth"/>
</dbReference>
<dbReference type="SUPFAM" id="SSF51366">
    <property type="entry name" value="Ribulose-phoshate binding barrel"/>
    <property type="match status" value="1"/>
</dbReference>
<dbReference type="PANTHER" id="PTHR43090:SF2">
    <property type="entry name" value="1-(5-PHOSPHORIBOSYL)-5-[(5-PHOSPHORIBOSYLAMINO)METHYLIDENEAMINO] IMIDAZOLE-4-CARBOXAMIDE ISOMERASE"/>
    <property type="match status" value="1"/>
</dbReference>
<keyword evidence="8" id="KW-1185">Reference proteome</keyword>
<dbReference type="GO" id="GO:0000162">
    <property type="term" value="P:L-tryptophan biosynthetic process"/>
    <property type="evidence" value="ECO:0007669"/>
    <property type="project" value="TreeGrafter"/>
</dbReference>
<keyword evidence="4 7" id="KW-0413">Isomerase</keyword>
<accession>A0A934VHJ5</accession>
<dbReference type="PANTHER" id="PTHR43090">
    <property type="entry name" value="1-(5-PHOSPHORIBOSYL)-5-[(5-PHOSPHORIBOSYLAMINO)METHYLIDENEAMINO] IMIDAZOLE-4-CARBOXAMIDE ISOMERASE"/>
    <property type="match status" value="1"/>
</dbReference>
<proteinExistence type="inferred from homology"/>
<dbReference type="GO" id="GO:0000105">
    <property type="term" value="P:L-histidine biosynthetic process"/>
    <property type="evidence" value="ECO:0007669"/>
    <property type="project" value="UniProtKB-KW"/>
</dbReference>
<dbReference type="RefSeq" id="WP_200391469.1">
    <property type="nucleotide sequence ID" value="NZ_JAENIO010000017.1"/>
</dbReference>
<keyword evidence="2 6" id="KW-0028">Amino-acid biosynthesis</keyword>
<dbReference type="Pfam" id="PF00977">
    <property type="entry name" value="His_biosynth"/>
    <property type="match status" value="1"/>
</dbReference>
<dbReference type="InterPro" id="IPR011060">
    <property type="entry name" value="RibuloseP-bd_barrel"/>
</dbReference>
<dbReference type="GO" id="GO:0003949">
    <property type="term" value="F:1-(5-phosphoribosyl)-5-[(5-phosphoribosylamino)methylideneamino]imidazole-4-carboxamide isomerase activity"/>
    <property type="evidence" value="ECO:0007669"/>
    <property type="project" value="InterPro"/>
</dbReference>
<evidence type="ECO:0000256" key="2">
    <source>
        <dbReference type="ARBA" id="ARBA00022605"/>
    </source>
</evidence>
<keyword evidence="3 6" id="KW-0368">Histidine biosynthesis</keyword>